<dbReference type="GO" id="GO:0008233">
    <property type="term" value="F:peptidase activity"/>
    <property type="evidence" value="ECO:0007669"/>
    <property type="project" value="InterPro"/>
</dbReference>
<proteinExistence type="inferred from homology"/>
<dbReference type="GO" id="GO:0010498">
    <property type="term" value="P:proteasomal protein catabolic process"/>
    <property type="evidence" value="ECO:0007669"/>
    <property type="project" value="InterPro"/>
</dbReference>
<evidence type="ECO:0000256" key="1">
    <source>
        <dbReference type="ARBA" id="ARBA00009114"/>
    </source>
</evidence>
<dbReference type="GO" id="GO:0005524">
    <property type="term" value="F:ATP binding"/>
    <property type="evidence" value="ECO:0007669"/>
    <property type="project" value="TreeGrafter"/>
</dbReference>
<organism evidence="3 4">
    <name type="scientific">Bogoriella caseilytica</name>
    <dbReference type="NCBI Taxonomy" id="56055"/>
    <lineage>
        <taxon>Bacteria</taxon>
        <taxon>Bacillati</taxon>
        <taxon>Actinomycetota</taxon>
        <taxon>Actinomycetes</taxon>
        <taxon>Micrococcales</taxon>
        <taxon>Bogoriellaceae</taxon>
        <taxon>Bogoriella</taxon>
    </lineage>
</organism>
<name>A0A3N2B8R4_9MICO</name>
<dbReference type="RefSeq" id="WP_342767999.1">
    <property type="nucleotide sequence ID" value="NZ_RKHK01000001.1"/>
</dbReference>
<sequence length="546" mass="59366">MSNAHEDAGPADARPSVSAVTRPMGIETEYGILAPGNPRANPVVLCVELVAAYTAATSESGAPHVPWDYAGEDPLADARGFRLDRAAAHPSQLTDDGGRATNGAGTTELRRPSAQERHHQGHNAVLGNGARLYVDHAHPEYSSPEVSTPREAVRFDRAGEEVMRHAAVALATRPTGSGEREVVLYKNNVDGKGASYGTHENYLVERSVSFGDLITYLTPFFVTRPIICGAGRVGLGQQSETPGFQISQRADYVENDVGLETTFNRPIINTRDEPHADPERWRRLHVIGGDANLFEVSTYLKLGTTALMLWLLESGEVPLELDALTLADPVAEAALVSHDVSLTHALTLSNGRQMTALEIQRTYLHAISEAMDRAGTPDQATAEVLARWRSVLGKLETDPASAAAEVEWVAKHQVLQSMRRREGLPWDHPKLAALDLQWHDLRPERSITARLQAAGRMETLISAEDVAVAVAHPPETTRAYFRGEVVRRYPGQIAGAGWQSVVFDIPGREHLVRVPMTDPLRGTRAHVEGLLDCSVSAEQLLAGLQS</sequence>
<keyword evidence="4" id="KW-1185">Reference proteome</keyword>
<dbReference type="PANTHER" id="PTHR42307">
    <property type="entry name" value="PUP DEAMIDASE/DEPUPYLASE"/>
    <property type="match status" value="1"/>
</dbReference>
<protein>
    <submittedName>
        <fullName evidence="3">Proteasome accessory factor A</fullName>
    </submittedName>
</protein>
<gene>
    <name evidence="3" type="ORF">EDD31_0016</name>
</gene>
<dbReference type="InterPro" id="IPR022366">
    <property type="entry name" value="Pup_deamidase"/>
</dbReference>
<reference evidence="3 4" key="1">
    <citation type="submission" date="2018-11" db="EMBL/GenBank/DDBJ databases">
        <title>Sequencing the genomes of 1000 actinobacteria strains.</title>
        <authorList>
            <person name="Klenk H.-P."/>
        </authorList>
    </citation>
    <scope>NUCLEOTIDE SEQUENCE [LARGE SCALE GENOMIC DNA]</scope>
    <source>
        <strain evidence="3 4">DSM 11294</strain>
    </source>
</reference>
<dbReference type="AlphaFoldDB" id="A0A3N2B8R4"/>
<evidence type="ECO:0000313" key="4">
    <source>
        <dbReference type="Proteomes" id="UP000280668"/>
    </source>
</evidence>
<dbReference type="GO" id="GO:0000502">
    <property type="term" value="C:proteasome complex"/>
    <property type="evidence" value="ECO:0007669"/>
    <property type="project" value="UniProtKB-KW"/>
</dbReference>
<feature type="active site" description="Proton acceptor" evidence="2">
    <location>
        <position position="135"/>
    </location>
</feature>
<keyword evidence="3" id="KW-0647">Proteasome</keyword>
<dbReference type="NCBIfam" id="TIGR03688">
    <property type="entry name" value="depupylase_Dop"/>
    <property type="match status" value="1"/>
</dbReference>
<dbReference type="Proteomes" id="UP000280668">
    <property type="component" value="Unassembled WGS sequence"/>
</dbReference>
<evidence type="ECO:0000256" key="2">
    <source>
        <dbReference type="PIRSR" id="PIRSR018077-1"/>
    </source>
</evidence>
<dbReference type="GO" id="GO:0016811">
    <property type="term" value="F:hydrolase activity, acting on carbon-nitrogen (but not peptide) bonds, in linear amides"/>
    <property type="evidence" value="ECO:0007669"/>
    <property type="project" value="InterPro"/>
</dbReference>
<dbReference type="Pfam" id="PF03136">
    <property type="entry name" value="Pup_ligase"/>
    <property type="match status" value="1"/>
</dbReference>
<evidence type="ECO:0000313" key="3">
    <source>
        <dbReference type="EMBL" id="ROR71679.1"/>
    </source>
</evidence>
<dbReference type="InterPro" id="IPR004347">
    <property type="entry name" value="Pup_ligase/deamidase"/>
</dbReference>
<dbReference type="GO" id="GO:0019941">
    <property type="term" value="P:modification-dependent protein catabolic process"/>
    <property type="evidence" value="ECO:0007669"/>
    <property type="project" value="InterPro"/>
</dbReference>
<dbReference type="EMBL" id="RKHK01000001">
    <property type="protein sequence ID" value="ROR71679.1"/>
    <property type="molecule type" value="Genomic_DNA"/>
</dbReference>
<dbReference type="PIRSF" id="PIRSF018077">
    <property type="entry name" value="UCP018077"/>
    <property type="match status" value="1"/>
</dbReference>
<accession>A0A3N2B8R4</accession>
<dbReference type="PANTHER" id="PTHR42307:SF2">
    <property type="entry name" value="PUP DEAMIDASE_DEPUPYLASE"/>
    <property type="match status" value="1"/>
</dbReference>
<comment type="caution">
    <text evidence="3">The sequence shown here is derived from an EMBL/GenBank/DDBJ whole genome shotgun (WGS) entry which is preliminary data.</text>
</comment>
<comment type="similarity">
    <text evidence="1">Belongs to the Pup ligase/Pup deamidase family. Pup deamidase subfamily.</text>
</comment>
<dbReference type="GO" id="GO:0070490">
    <property type="term" value="P:protein pupylation"/>
    <property type="evidence" value="ECO:0007669"/>
    <property type="project" value="TreeGrafter"/>
</dbReference>